<accession>A0ACC2HHL2</accession>
<proteinExistence type="predicted"/>
<comment type="caution">
    <text evidence="1">The sequence shown here is derived from an EMBL/GenBank/DDBJ whole genome shotgun (WGS) entry which is preliminary data.</text>
</comment>
<reference evidence="1" key="1">
    <citation type="submission" date="2021-05" db="EMBL/GenBank/DDBJ databases">
        <authorList>
            <person name="Pan Q."/>
            <person name="Jouanno E."/>
            <person name="Zahm M."/>
            <person name="Klopp C."/>
            <person name="Cabau C."/>
            <person name="Louis A."/>
            <person name="Berthelot C."/>
            <person name="Parey E."/>
            <person name="Roest Crollius H."/>
            <person name="Montfort J."/>
            <person name="Robinson-Rechavi M."/>
            <person name="Bouchez O."/>
            <person name="Lampietro C."/>
            <person name="Lopez Roques C."/>
            <person name="Donnadieu C."/>
            <person name="Postlethwait J."/>
            <person name="Bobe J."/>
            <person name="Dillon D."/>
            <person name="Chandos A."/>
            <person name="von Hippel F."/>
            <person name="Guiguen Y."/>
        </authorList>
    </citation>
    <scope>NUCLEOTIDE SEQUENCE</scope>
    <source>
        <strain evidence="1">YG-Jan2019</strain>
    </source>
</reference>
<evidence type="ECO:0000313" key="2">
    <source>
        <dbReference type="Proteomes" id="UP001157502"/>
    </source>
</evidence>
<name>A0ACC2HHL2_DALPE</name>
<dbReference type="EMBL" id="CM055729">
    <property type="protein sequence ID" value="KAJ8014948.1"/>
    <property type="molecule type" value="Genomic_DNA"/>
</dbReference>
<gene>
    <name evidence="1" type="ORF">DPEC_G00021060</name>
</gene>
<evidence type="ECO:0000313" key="1">
    <source>
        <dbReference type="EMBL" id="KAJ8014948.1"/>
    </source>
</evidence>
<dbReference type="Proteomes" id="UP001157502">
    <property type="component" value="Chromosome 2"/>
</dbReference>
<keyword evidence="2" id="KW-1185">Reference proteome</keyword>
<organism evidence="1 2">
    <name type="scientific">Dallia pectoralis</name>
    <name type="common">Alaska blackfish</name>
    <dbReference type="NCBI Taxonomy" id="75939"/>
    <lineage>
        <taxon>Eukaryota</taxon>
        <taxon>Metazoa</taxon>
        <taxon>Chordata</taxon>
        <taxon>Craniata</taxon>
        <taxon>Vertebrata</taxon>
        <taxon>Euteleostomi</taxon>
        <taxon>Actinopterygii</taxon>
        <taxon>Neopterygii</taxon>
        <taxon>Teleostei</taxon>
        <taxon>Protacanthopterygii</taxon>
        <taxon>Esociformes</taxon>
        <taxon>Umbridae</taxon>
        <taxon>Dallia</taxon>
    </lineage>
</organism>
<sequence>MKHCSSNPREGKETGRRDSFFSAHNEKLTLLRNVPDTYTTGVNSLYVVLQSIVHKNNICLKPASKIWTTKKFWQVLKCRIWGEYATD</sequence>
<protein>
    <submittedName>
        <fullName evidence="1">Uncharacterized protein</fullName>
    </submittedName>
</protein>